<evidence type="ECO:0000259" key="3">
    <source>
        <dbReference type="PROSITE" id="PS50075"/>
    </source>
</evidence>
<protein>
    <recommendedName>
        <fullName evidence="3">Carrier domain-containing protein</fullName>
    </recommendedName>
</protein>
<keyword evidence="5" id="KW-1185">Reference proteome</keyword>
<comment type="caution">
    <text evidence="4">The sequence shown here is derived from an EMBL/GenBank/DDBJ whole genome shotgun (WGS) entry which is preliminary data.</text>
</comment>
<keyword evidence="1" id="KW-0596">Phosphopantetheine</keyword>
<dbReference type="Gene3D" id="1.10.1200.10">
    <property type="entry name" value="ACP-like"/>
    <property type="match status" value="1"/>
</dbReference>
<dbReference type="Pfam" id="PF00550">
    <property type="entry name" value="PP-binding"/>
    <property type="match status" value="1"/>
</dbReference>
<reference evidence="4 5" key="1">
    <citation type="submission" date="2015-10" db="EMBL/GenBank/DDBJ databases">
        <title>Draft genome sequence of Streptomyces corchorusii DSM 40340, type strain for the species Streptomyces corchorusii.</title>
        <authorList>
            <person name="Ruckert C."/>
            <person name="Winkler A."/>
            <person name="Kalinowski J."/>
            <person name="Kampfer P."/>
            <person name="Glaeser S."/>
        </authorList>
    </citation>
    <scope>NUCLEOTIDE SEQUENCE [LARGE SCALE GENOMIC DNA]</scope>
    <source>
        <strain evidence="4 5">DSM 40340</strain>
    </source>
</reference>
<evidence type="ECO:0000313" key="4">
    <source>
        <dbReference type="EMBL" id="KUN30815.1"/>
    </source>
</evidence>
<proteinExistence type="predicted"/>
<feature type="domain" description="Carrier" evidence="3">
    <location>
        <begin position="6"/>
        <end position="81"/>
    </location>
</feature>
<dbReference type="InterPro" id="IPR006162">
    <property type="entry name" value="Ppantetheine_attach_site"/>
</dbReference>
<dbReference type="AlphaFoldDB" id="A0A101QJ07"/>
<dbReference type="PROSITE" id="PS00012">
    <property type="entry name" value="PHOSPHOPANTETHEINE"/>
    <property type="match status" value="1"/>
</dbReference>
<dbReference type="EMBL" id="LMWP01000009">
    <property type="protein sequence ID" value="KUN30815.1"/>
    <property type="molecule type" value="Genomic_DNA"/>
</dbReference>
<dbReference type="RefSeq" id="WP_041665449.1">
    <property type="nucleotide sequence ID" value="NZ_KQ948354.1"/>
</dbReference>
<evidence type="ECO:0000256" key="1">
    <source>
        <dbReference type="ARBA" id="ARBA00022450"/>
    </source>
</evidence>
<gene>
    <name evidence="4" type="ORF">AQJ11_11470</name>
</gene>
<accession>A0A101QJ07</accession>
<name>A0A101QJ07_STRCK</name>
<keyword evidence="2" id="KW-0597">Phosphoprotein</keyword>
<dbReference type="Proteomes" id="UP000053398">
    <property type="component" value="Unassembled WGS sequence"/>
</dbReference>
<dbReference type="PROSITE" id="PS50075">
    <property type="entry name" value="CARRIER"/>
    <property type="match status" value="1"/>
</dbReference>
<organism evidence="4 5">
    <name type="scientific">Streptomyces corchorusii</name>
    <name type="common">Streptomyces chibaensis</name>
    <dbReference type="NCBI Taxonomy" id="1903"/>
    <lineage>
        <taxon>Bacteria</taxon>
        <taxon>Bacillati</taxon>
        <taxon>Actinomycetota</taxon>
        <taxon>Actinomycetes</taxon>
        <taxon>Kitasatosporales</taxon>
        <taxon>Streptomycetaceae</taxon>
        <taxon>Streptomyces</taxon>
    </lineage>
</organism>
<dbReference type="SUPFAM" id="SSF47336">
    <property type="entry name" value="ACP-like"/>
    <property type="match status" value="1"/>
</dbReference>
<evidence type="ECO:0000256" key="2">
    <source>
        <dbReference type="ARBA" id="ARBA00022553"/>
    </source>
</evidence>
<evidence type="ECO:0000313" key="5">
    <source>
        <dbReference type="Proteomes" id="UP000053398"/>
    </source>
</evidence>
<dbReference type="InterPro" id="IPR036736">
    <property type="entry name" value="ACP-like_sf"/>
</dbReference>
<dbReference type="InterPro" id="IPR009081">
    <property type="entry name" value="PP-bd_ACP"/>
</dbReference>
<sequence>MTTAAPERLTRIREIIAENIDVDLERLSDTALFIDELGADSLKLIDVLSALEMEYSIVIDMNELPKMVNVEATYQVAATAAGW</sequence>